<dbReference type="InterPro" id="IPR051156">
    <property type="entry name" value="Mito/Outer_Membr_Metalloprot"/>
</dbReference>
<dbReference type="Pfam" id="PF17820">
    <property type="entry name" value="PDZ_6"/>
    <property type="match status" value="1"/>
</dbReference>
<dbReference type="PROSITE" id="PS51257">
    <property type="entry name" value="PROKAR_LIPOPROTEIN"/>
    <property type="match status" value="1"/>
</dbReference>
<keyword evidence="2" id="KW-0479">Metal-binding</keyword>
<sequence>MAGLARVLARVLTLCTLLGACSSGQQLPPAPAGDAIDRETEHQRQQALQQQHEREFRLGRVARPLLIAALELCPERQRNDYGLRLHSLSAYAPAQHPAARALYQLDRQPTLRTPLPGSPAARAGLRAGDRLMRLQGRAVKSDNDLLKMLQEAAGPLRLEIARGDDILALSLTPDKLCDWPIQLSRSSAINAYADGQRIRVTQAMLGYAAQDDELAMVIAHELAHNGLQHMSRQLRNLMLGALIDLLALTQGYPSPGIAATLGIHQQALNLELEADLQALVLLHRAGIALAPGVAFWRRLGTDFPASIRHSRGLSHPGTAERYLRMQSAAQALQPGEP</sequence>
<evidence type="ECO:0000313" key="10">
    <source>
        <dbReference type="Proteomes" id="UP001058461"/>
    </source>
</evidence>
<dbReference type="PROSITE" id="PS50106">
    <property type="entry name" value="PDZ"/>
    <property type="match status" value="1"/>
</dbReference>
<evidence type="ECO:0000256" key="1">
    <source>
        <dbReference type="ARBA" id="ARBA00022670"/>
    </source>
</evidence>
<feature type="region of interest" description="Disordered" evidence="7">
    <location>
        <begin position="26"/>
        <end position="51"/>
    </location>
</feature>
<evidence type="ECO:0000256" key="3">
    <source>
        <dbReference type="ARBA" id="ARBA00022801"/>
    </source>
</evidence>
<proteinExistence type="inferred from homology"/>
<organism evidence="9 10">
    <name type="scientific">Marinobacterium rhizophilum</name>
    <dbReference type="NCBI Taxonomy" id="420402"/>
    <lineage>
        <taxon>Bacteria</taxon>
        <taxon>Pseudomonadati</taxon>
        <taxon>Pseudomonadota</taxon>
        <taxon>Gammaproteobacteria</taxon>
        <taxon>Oceanospirillales</taxon>
        <taxon>Oceanospirillaceae</taxon>
        <taxon>Marinobacterium</taxon>
    </lineage>
</organism>
<evidence type="ECO:0000313" key="9">
    <source>
        <dbReference type="EMBL" id="UTW13394.1"/>
    </source>
</evidence>
<accession>A0ABY5HN77</accession>
<dbReference type="Gene3D" id="3.30.2010.10">
    <property type="entry name" value="Metalloproteases ('zincins'), catalytic domain"/>
    <property type="match status" value="1"/>
</dbReference>
<dbReference type="InterPro" id="IPR041489">
    <property type="entry name" value="PDZ_6"/>
</dbReference>
<dbReference type="SMART" id="SM00228">
    <property type="entry name" value="PDZ"/>
    <property type="match status" value="1"/>
</dbReference>
<keyword evidence="3 6" id="KW-0378">Hydrolase</keyword>
<dbReference type="InterPro" id="IPR001915">
    <property type="entry name" value="Peptidase_M48"/>
</dbReference>
<dbReference type="PANTHER" id="PTHR22726">
    <property type="entry name" value="METALLOENDOPEPTIDASE OMA1"/>
    <property type="match status" value="1"/>
</dbReference>
<keyword evidence="10" id="KW-1185">Reference proteome</keyword>
<dbReference type="Proteomes" id="UP001058461">
    <property type="component" value="Chromosome"/>
</dbReference>
<feature type="compositionally biased region" description="Basic and acidic residues" evidence="7">
    <location>
        <begin position="35"/>
        <end position="44"/>
    </location>
</feature>
<dbReference type="SUPFAM" id="SSF50156">
    <property type="entry name" value="PDZ domain-like"/>
    <property type="match status" value="1"/>
</dbReference>
<protein>
    <submittedName>
        <fullName evidence="9">M48 family metalloprotease</fullName>
        <ecNumber evidence="9">3.4.24.-</ecNumber>
    </submittedName>
</protein>
<dbReference type="RefSeq" id="WP_255855575.1">
    <property type="nucleotide sequence ID" value="NZ_CP073347.1"/>
</dbReference>
<name>A0ABY5HN77_9GAMM</name>
<dbReference type="InterPro" id="IPR001478">
    <property type="entry name" value="PDZ"/>
</dbReference>
<keyword evidence="5 6" id="KW-0482">Metalloprotease</keyword>
<dbReference type="EMBL" id="CP073347">
    <property type="protein sequence ID" value="UTW13394.1"/>
    <property type="molecule type" value="Genomic_DNA"/>
</dbReference>
<evidence type="ECO:0000256" key="7">
    <source>
        <dbReference type="SAM" id="MobiDB-lite"/>
    </source>
</evidence>
<keyword evidence="1 6" id="KW-0645">Protease</keyword>
<evidence type="ECO:0000259" key="8">
    <source>
        <dbReference type="PROSITE" id="PS50106"/>
    </source>
</evidence>
<dbReference type="InterPro" id="IPR036034">
    <property type="entry name" value="PDZ_sf"/>
</dbReference>
<keyword evidence="4 6" id="KW-0862">Zinc</keyword>
<evidence type="ECO:0000256" key="5">
    <source>
        <dbReference type="ARBA" id="ARBA00023049"/>
    </source>
</evidence>
<dbReference type="PANTHER" id="PTHR22726:SF1">
    <property type="entry name" value="METALLOENDOPEPTIDASE OMA1, MITOCHONDRIAL"/>
    <property type="match status" value="1"/>
</dbReference>
<reference evidence="9" key="1">
    <citation type="submission" date="2021-04" db="EMBL/GenBank/DDBJ databases">
        <title>Oceanospirillales bacteria with DddD are important DMSP degraders in coastal seawater.</title>
        <authorList>
            <person name="Liu J."/>
        </authorList>
    </citation>
    <scope>NUCLEOTIDE SEQUENCE</scope>
    <source>
        <strain evidence="9">D13-1</strain>
    </source>
</reference>
<dbReference type="GO" id="GO:0008237">
    <property type="term" value="F:metallopeptidase activity"/>
    <property type="evidence" value="ECO:0007669"/>
    <property type="project" value="UniProtKB-KW"/>
</dbReference>
<evidence type="ECO:0000256" key="4">
    <source>
        <dbReference type="ARBA" id="ARBA00022833"/>
    </source>
</evidence>
<evidence type="ECO:0000256" key="6">
    <source>
        <dbReference type="RuleBase" id="RU003983"/>
    </source>
</evidence>
<gene>
    <name evidence="9" type="ORF">KDW95_07020</name>
</gene>
<dbReference type="Pfam" id="PF01435">
    <property type="entry name" value="Peptidase_M48"/>
    <property type="match status" value="1"/>
</dbReference>
<dbReference type="EC" id="3.4.24.-" evidence="9"/>
<evidence type="ECO:0000256" key="2">
    <source>
        <dbReference type="ARBA" id="ARBA00022723"/>
    </source>
</evidence>
<comment type="cofactor">
    <cofactor evidence="6">
        <name>Zn(2+)</name>
        <dbReference type="ChEBI" id="CHEBI:29105"/>
    </cofactor>
    <text evidence="6">Binds 1 zinc ion per subunit.</text>
</comment>
<dbReference type="Gene3D" id="2.30.42.10">
    <property type="match status" value="1"/>
</dbReference>
<feature type="domain" description="PDZ" evidence="8">
    <location>
        <begin position="115"/>
        <end position="164"/>
    </location>
</feature>
<comment type="similarity">
    <text evidence="6">Belongs to the peptidase M48 family.</text>
</comment>